<evidence type="ECO:0000313" key="3">
    <source>
        <dbReference type="EMBL" id="TQE44420.1"/>
    </source>
</evidence>
<dbReference type="PROSITE" id="PS51257">
    <property type="entry name" value="PROKAR_LIPOPROTEIN"/>
    <property type="match status" value="1"/>
</dbReference>
<evidence type="ECO:0000256" key="1">
    <source>
        <dbReference type="SAM" id="MobiDB-lite"/>
    </source>
</evidence>
<protein>
    <recommendedName>
        <fullName evidence="5">DUF3558 domain-containing protein</fullName>
    </recommendedName>
</protein>
<dbReference type="Proteomes" id="UP000318080">
    <property type="component" value="Unassembled WGS sequence"/>
</dbReference>
<keyword evidence="4" id="KW-1185">Reference proteome</keyword>
<feature type="region of interest" description="Disordered" evidence="1">
    <location>
        <begin position="24"/>
        <end position="69"/>
    </location>
</feature>
<feature type="chain" id="PRO_5021723735" description="DUF3558 domain-containing protein" evidence="2">
    <location>
        <begin position="20"/>
        <end position="298"/>
    </location>
</feature>
<keyword evidence="2" id="KW-0732">Signal</keyword>
<dbReference type="EMBL" id="VHIR01000002">
    <property type="protein sequence ID" value="TQE44420.1"/>
    <property type="molecule type" value="Genomic_DNA"/>
</dbReference>
<organism evidence="3 4">
    <name type="scientific">Corynebacterium phoceense</name>
    <dbReference type="NCBI Taxonomy" id="1686286"/>
    <lineage>
        <taxon>Bacteria</taxon>
        <taxon>Bacillati</taxon>
        <taxon>Actinomycetota</taxon>
        <taxon>Actinomycetes</taxon>
        <taxon>Mycobacteriales</taxon>
        <taxon>Corynebacteriaceae</taxon>
        <taxon>Corynebacterium</taxon>
    </lineage>
</organism>
<comment type="caution">
    <text evidence="3">The sequence shown here is derived from an EMBL/GenBank/DDBJ whole genome shotgun (WGS) entry which is preliminary data.</text>
</comment>
<dbReference type="RefSeq" id="WP_141628544.1">
    <property type="nucleotide sequence ID" value="NZ_VHIR01000002.1"/>
</dbReference>
<sequence>MKSLLFPSAVIGMALVVSACSSGTSEPVTSTVVVQPSQSASASSESAPAPSSTAEAASATSEKKSGQRSADEFLNAPLDHSTMDSYGVTNADGSSGCMVIPDNDHVSCRLAFNDPPLVPQVGMPTWESNGLKYESDYGFSPAAFVGGEYRTAGALQPVESVDIEGVTFEAPADGGLKGTKDGHEFTISGSGEYHSDTFPPKPAADGTARVGTVCGQANPMGNQDFLVYVAQDGTNCNEAMAALDEYKDAEKGGQALIAPVSNGWGCSVSALDGQPDTPENRHFTCSADNGQQRVVLIK</sequence>
<evidence type="ECO:0000313" key="4">
    <source>
        <dbReference type="Proteomes" id="UP000318080"/>
    </source>
</evidence>
<accession>A0A540R9K2</accession>
<proteinExistence type="predicted"/>
<dbReference type="STRING" id="1686286.GCA_900092335_00410"/>
<evidence type="ECO:0000256" key="2">
    <source>
        <dbReference type="SAM" id="SignalP"/>
    </source>
</evidence>
<feature type="compositionally biased region" description="Low complexity" evidence="1">
    <location>
        <begin position="24"/>
        <end position="60"/>
    </location>
</feature>
<evidence type="ECO:0008006" key="5">
    <source>
        <dbReference type="Google" id="ProtNLM"/>
    </source>
</evidence>
<reference evidence="3 4" key="1">
    <citation type="submission" date="2019-06" db="EMBL/GenBank/DDBJ databases">
        <title>Draft genome of C. phoceense Strain 272.</title>
        <authorList>
            <person name="Pacheco L.G.C."/>
            <person name="Barberis C.M."/>
            <person name="Almuzara M.N."/>
            <person name="Traglia G.M."/>
            <person name="Santos C.S."/>
            <person name="Rocha D.J.P.G."/>
            <person name="Aguiar E.R.G.R."/>
            <person name="Vay C.A."/>
        </authorList>
    </citation>
    <scope>NUCLEOTIDE SEQUENCE [LARGE SCALE GENOMIC DNA]</scope>
    <source>
        <strain evidence="3 4">272</strain>
    </source>
</reference>
<feature type="signal peptide" evidence="2">
    <location>
        <begin position="1"/>
        <end position="19"/>
    </location>
</feature>
<name>A0A540R9K2_9CORY</name>
<gene>
    <name evidence="3" type="ORF">EJK80_02235</name>
</gene>
<dbReference type="AlphaFoldDB" id="A0A540R9K2"/>